<evidence type="ECO:0000256" key="5">
    <source>
        <dbReference type="ARBA" id="ARBA00022473"/>
    </source>
</evidence>
<dbReference type="GO" id="GO:0005694">
    <property type="term" value="C:chromosome"/>
    <property type="evidence" value="ECO:0007669"/>
    <property type="project" value="UniProtKB-SubCell"/>
</dbReference>
<organism evidence="21 22">
    <name type="scientific">Anolis carolinensis</name>
    <name type="common">Green anole</name>
    <name type="synonym">American chameleon</name>
    <dbReference type="NCBI Taxonomy" id="28377"/>
    <lineage>
        <taxon>Eukaryota</taxon>
        <taxon>Metazoa</taxon>
        <taxon>Chordata</taxon>
        <taxon>Craniata</taxon>
        <taxon>Vertebrata</taxon>
        <taxon>Euteleostomi</taxon>
        <taxon>Lepidosauria</taxon>
        <taxon>Squamata</taxon>
        <taxon>Bifurcata</taxon>
        <taxon>Unidentata</taxon>
        <taxon>Episquamata</taxon>
        <taxon>Toxicofera</taxon>
        <taxon>Iguania</taxon>
        <taxon>Dactyloidae</taxon>
        <taxon>Anolis</taxon>
    </lineage>
</organism>
<dbReference type="SMART" id="SM01333">
    <property type="entry name" value="Tet_JBP"/>
    <property type="match status" value="1"/>
</dbReference>
<keyword evidence="6 18" id="KW-0479">Metal-binding</keyword>
<keyword evidence="9" id="KW-0156">Chromatin regulator</keyword>
<feature type="region of interest" description="Disordered" evidence="19">
    <location>
        <begin position="553"/>
        <end position="588"/>
    </location>
</feature>
<feature type="compositionally biased region" description="Basic and acidic residues" evidence="19">
    <location>
        <begin position="1593"/>
        <end position="1604"/>
    </location>
</feature>
<keyword evidence="5" id="KW-0217">Developmental protein</keyword>
<feature type="region of interest" description="Disordered" evidence="19">
    <location>
        <begin position="815"/>
        <end position="896"/>
    </location>
</feature>
<dbReference type="Pfam" id="PF02008">
    <property type="entry name" value="zf-CXXC"/>
    <property type="match status" value="1"/>
</dbReference>
<dbReference type="KEGG" id="acs:100555822"/>
<comment type="function">
    <text evidence="18">Dioxygenase that catalyzes the conversion of the modified genomic base 5-methylcytosine (5mC) into 5-hydroxymethylcytosine (5hmC) and plays a key role in epigenetic chromatin reprogramming during embryonic development.</text>
</comment>
<protein>
    <recommendedName>
        <fullName evidence="18">Methylcytosine dioxygenase TET</fullName>
        <ecNumber evidence="18">1.14.11.80</ecNumber>
    </recommendedName>
</protein>
<comment type="catalytic activity">
    <reaction evidence="16 18">
        <text>a 5-hydroxymethyl-2'-deoxycytidine in DNA + 2-oxoglutarate + O2 = a 5-formyl-2'-deoxycytidine in DNA + succinate + CO2 + H2O</text>
        <dbReference type="Rhea" id="RHEA:53828"/>
        <dbReference type="Rhea" id="RHEA-COMP:13315"/>
        <dbReference type="Rhea" id="RHEA-COMP:13656"/>
        <dbReference type="ChEBI" id="CHEBI:15377"/>
        <dbReference type="ChEBI" id="CHEBI:15379"/>
        <dbReference type="ChEBI" id="CHEBI:16526"/>
        <dbReference type="ChEBI" id="CHEBI:16810"/>
        <dbReference type="ChEBI" id="CHEBI:30031"/>
        <dbReference type="ChEBI" id="CHEBI:136731"/>
        <dbReference type="ChEBI" id="CHEBI:137731"/>
        <dbReference type="EC" id="1.14.11.80"/>
    </reaction>
</comment>
<reference evidence="21" key="3">
    <citation type="submission" date="2025-09" db="UniProtKB">
        <authorList>
            <consortium name="Ensembl"/>
        </authorList>
    </citation>
    <scope>IDENTIFICATION</scope>
</reference>
<dbReference type="GO" id="GO:0070579">
    <property type="term" value="F:DNA 5-methylcytosine dioxygenase activity"/>
    <property type="evidence" value="ECO:0000318"/>
    <property type="project" value="GO_Central"/>
</dbReference>
<evidence type="ECO:0000256" key="9">
    <source>
        <dbReference type="ARBA" id="ARBA00022853"/>
    </source>
</evidence>
<dbReference type="CDD" id="cd18897">
    <property type="entry name" value="TET3"/>
    <property type="match status" value="1"/>
</dbReference>
<dbReference type="GO" id="GO:0000978">
    <property type="term" value="F:RNA polymerase II cis-regulatory region sequence-specific DNA binding"/>
    <property type="evidence" value="ECO:0007669"/>
    <property type="project" value="Ensembl"/>
</dbReference>
<dbReference type="Pfam" id="PF12851">
    <property type="entry name" value="Tet_JBP"/>
    <property type="match status" value="1"/>
</dbReference>
<feature type="region of interest" description="Disordered" evidence="19">
    <location>
        <begin position="605"/>
        <end position="695"/>
    </location>
</feature>
<evidence type="ECO:0000256" key="2">
    <source>
        <dbReference type="ARBA" id="ARBA00004286"/>
    </source>
</evidence>
<feature type="compositionally biased region" description="Low complexity" evidence="19">
    <location>
        <begin position="727"/>
        <end position="741"/>
    </location>
</feature>
<comment type="cofactor">
    <cofactor evidence="18">
        <name>Zn(2+)</name>
        <dbReference type="ChEBI" id="CHEBI:29105"/>
    </cofactor>
    <text evidence="18">The zinc ions have a structural role.</text>
</comment>
<dbReference type="GO" id="GO:0044029">
    <property type="term" value="P:positive regulation of gene expression via chromosomal CpG island demethylation"/>
    <property type="evidence" value="ECO:0007669"/>
    <property type="project" value="Ensembl"/>
</dbReference>
<evidence type="ECO:0000256" key="17">
    <source>
        <dbReference type="PROSITE-ProRule" id="PRU00509"/>
    </source>
</evidence>
<evidence type="ECO:0000256" key="8">
    <source>
        <dbReference type="ARBA" id="ARBA00022833"/>
    </source>
</evidence>
<evidence type="ECO:0000313" key="21">
    <source>
        <dbReference type="Ensembl" id="ENSACAP00000001548.3"/>
    </source>
</evidence>
<dbReference type="InParanoid" id="H9G5C7"/>
<evidence type="ECO:0000256" key="14">
    <source>
        <dbReference type="ARBA" id="ARBA00023242"/>
    </source>
</evidence>
<evidence type="ECO:0000256" key="7">
    <source>
        <dbReference type="ARBA" id="ARBA00022771"/>
    </source>
</evidence>
<dbReference type="Ensembl" id="ENSACAT00000001585.3">
    <property type="protein sequence ID" value="ENSACAP00000001548.3"/>
    <property type="gene ID" value="ENSACAG00000001632.3"/>
</dbReference>
<evidence type="ECO:0000256" key="12">
    <source>
        <dbReference type="ARBA" id="ARBA00023004"/>
    </source>
</evidence>
<dbReference type="GO" id="GO:0001940">
    <property type="term" value="C:male pronucleus"/>
    <property type="evidence" value="ECO:0007669"/>
    <property type="project" value="Ensembl"/>
</dbReference>
<dbReference type="HOGENOM" id="CLU_001618_3_0_1"/>
<feature type="region of interest" description="Disordered" evidence="19">
    <location>
        <begin position="1884"/>
        <end position="1916"/>
    </location>
</feature>
<dbReference type="GeneTree" id="ENSGT00940000157631"/>
<keyword evidence="8 18" id="KW-0862">Zinc</keyword>
<dbReference type="GO" id="GO:0006493">
    <property type="term" value="P:protein O-linked glycosylation"/>
    <property type="evidence" value="ECO:0007669"/>
    <property type="project" value="Ensembl"/>
</dbReference>
<dbReference type="Bgee" id="ENSACAG00000001632">
    <property type="expression patterns" value="Expressed in hemipenis and 9 other cell types or tissues"/>
</dbReference>
<dbReference type="GO" id="GO:0005634">
    <property type="term" value="C:nucleus"/>
    <property type="evidence" value="ECO:0000318"/>
    <property type="project" value="GO_Central"/>
</dbReference>
<dbReference type="Proteomes" id="UP000001646">
    <property type="component" value="Unplaced"/>
</dbReference>
<evidence type="ECO:0000256" key="19">
    <source>
        <dbReference type="SAM" id="MobiDB-lite"/>
    </source>
</evidence>
<feature type="compositionally biased region" description="Basic residues" evidence="19">
    <location>
        <begin position="685"/>
        <end position="695"/>
    </location>
</feature>
<comment type="similarity">
    <text evidence="3 18">Belongs to the TET family.</text>
</comment>
<reference evidence="21" key="1">
    <citation type="submission" date="2009-12" db="EMBL/GenBank/DDBJ databases">
        <title>The Genome Sequence of Anolis carolinensis (Green Anole Lizard).</title>
        <authorList>
            <consortium name="The Genome Sequencing Platform"/>
            <person name="Di Palma F."/>
            <person name="Alfoldi J."/>
            <person name="Heiman D."/>
            <person name="Young S."/>
            <person name="Grabherr M."/>
            <person name="Johnson J."/>
            <person name="Lander E.S."/>
            <person name="Lindblad-Toh K."/>
        </authorList>
    </citation>
    <scope>NUCLEOTIDE SEQUENCE [LARGE SCALE GENOMIC DNA]</scope>
    <source>
        <strain evidence="21">JBL SC #1</strain>
    </source>
</reference>
<feature type="region of interest" description="Disordered" evidence="19">
    <location>
        <begin position="132"/>
        <end position="230"/>
    </location>
</feature>
<evidence type="ECO:0000256" key="18">
    <source>
        <dbReference type="RuleBase" id="RU367064"/>
    </source>
</evidence>
<feature type="region of interest" description="Disordered" evidence="19">
    <location>
        <begin position="1486"/>
        <end position="1534"/>
    </location>
</feature>
<reference evidence="21" key="2">
    <citation type="submission" date="2025-08" db="UniProtKB">
        <authorList>
            <consortium name="Ensembl"/>
        </authorList>
    </citation>
    <scope>IDENTIFICATION</scope>
</reference>
<feature type="compositionally biased region" description="Basic residues" evidence="19">
    <location>
        <begin position="605"/>
        <end position="618"/>
    </location>
</feature>
<comment type="subcellular location">
    <subcellularLocation>
        <location evidence="2">Chromosome</location>
    </subcellularLocation>
    <subcellularLocation>
        <location evidence="1">Nucleus</location>
    </subcellularLocation>
</comment>
<dbReference type="GO" id="GO:0045944">
    <property type="term" value="P:positive regulation of transcription by RNA polymerase II"/>
    <property type="evidence" value="ECO:0000318"/>
    <property type="project" value="GO_Central"/>
</dbReference>
<dbReference type="PANTHER" id="PTHR23358">
    <property type="entry name" value="METHYLCYTOSINE DIOXYGENASE TET"/>
    <property type="match status" value="1"/>
</dbReference>
<dbReference type="PANTHER" id="PTHR23358:SF4">
    <property type="entry name" value="METHYLCYTOSINE DIOXYGENASE TET3"/>
    <property type="match status" value="1"/>
</dbReference>
<evidence type="ECO:0000256" key="4">
    <source>
        <dbReference type="ARBA" id="ARBA00022454"/>
    </source>
</evidence>
<dbReference type="InterPro" id="IPR002857">
    <property type="entry name" value="Znf_CXXC"/>
</dbReference>
<evidence type="ECO:0000259" key="20">
    <source>
        <dbReference type="PROSITE" id="PS51058"/>
    </source>
</evidence>
<feature type="region of interest" description="Disordered" evidence="19">
    <location>
        <begin position="751"/>
        <end position="797"/>
    </location>
</feature>
<comment type="cofactor">
    <cofactor evidence="18">
        <name>Fe(2+)</name>
        <dbReference type="ChEBI" id="CHEBI:29033"/>
    </cofactor>
    <text evidence="18">Binds 1 Fe(2+) ion per subunit.</text>
</comment>
<dbReference type="InterPro" id="IPR024779">
    <property type="entry name" value="2OGFeDO_JBP1/TET_oxygenase_dom"/>
</dbReference>
<evidence type="ECO:0000256" key="1">
    <source>
        <dbReference type="ARBA" id="ARBA00004123"/>
    </source>
</evidence>
<dbReference type="InterPro" id="IPR046942">
    <property type="entry name" value="TET_oxygenase"/>
</dbReference>
<evidence type="ECO:0000256" key="6">
    <source>
        <dbReference type="ARBA" id="ARBA00022723"/>
    </source>
</evidence>
<dbReference type="GO" id="GO:0001939">
    <property type="term" value="C:female pronucleus"/>
    <property type="evidence" value="ECO:0007669"/>
    <property type="project" value="Ensembl"/>
</dbReference>
<comment type="catalytic activity">
    <reaction evidence="18">
        <text>a 5-methyl-2'-deoxycytidine in DNA + 2-oxoglutarate + O2 = a 5-hydroxymethyl-2'-deoxycytidine in DNA + succinate + CO2</text>
        <dbReference type="Rhea" id="RHEA:52636"/>
        <dbReference type="Rhea" id="RHEA-COMP:11370"/>
        <dbReference type="Rhea" id="RHEA-COMP:13315"/>
        <dbReference type="ChEBI" id="CHEBI:15379"/>
        <dbReference type="ChEBI" id="CHEBI:16526"/>
        <dbReference type="ChEBI" id="CHEBI:16810"/>
        <dbReference type="ChEBI" id="CHEBI:30031"/>
        <dbReference type="ChEBI" id="CHEBI:85454"/>
        <dbReference type="ChEBI" id="CHEBI:136731"/>
        <dbReference type="EC" id="1.14.11.80"/>
    </reaction>
</comment>
<dbReference type="eggNOG" id="ENOG502QURD">
    <property type="taxonomic scope" value="Eukaryota"/>
</dbReference>
<feature type="region of interest" description="Disordered" evidence="19">
    <location>
        <begin position="1570"/>
        <end position="1644"/>
    </location>
</feature>
<dbReference type="GO" id="GO:0044727">
    <property type="term" value="P:epigenetic programing of male pronucleus"/>
    <property type="evidence" value="ECO:0007669"/>
    <property type="project" value="Ensembl"/>
</dbReference>
<dbReference type="InterPro" id="IPR040175">
    <property type="entry name" value="TET1/2/3"/>
</dbReference>
<feature type="domain" description="CXXC-type" evidence="20">
    <location>
        <begin position="33"/>
        <end position="74"/>
    </location>
</feature>
<feature type="region of interest" description="Disordered" evidence="19">
    <location>
        <begin position="420"/>
        <end position="483"/>
    </location>
</feature>
<keyword evidence="13" id="KW-0238">DNA-binding</keyword>
<sequence length="1941" mass="209722">MEENAALLPLLCAPKEGSMGLPPPLPSSSGPPKKTKRRRCGVCPPCLRKENCGACTHCLNRKTSHKVCKVRKCQALEKEKKRKKKRAEEEAAASAALASGHLAQVEISGIGSGQDPVGGGREGGQGQVLEQQRKKTGLEGSSVDGPPTGQMEEGPFHQAEERRLSGGLTNGGGGGRMDGRGGGREGGGGGGSAMLSDGGSWLGGLCADQVTGWESHGGPPASSSSSSSCNANLEDAQNLVAFSAAVEAAMSSQGLPPLASPSLLSVRLYEKFNAEMKAGESPSGPSAASDGPEDLSALQAALALARHGVKPPNCNCDGPECPDYLEWLERKIRLAGGRQPLPQPQPLCPAPLTTPAPFSNGATNLEAAPEEKPPRCPLEALPLSQSALSIAKEKNISLQTAIAIEALTQLSAVLPEAAPKTPPFPAPRPNSVLSGSASGSYPALKPQFRGQRLFQGPPLSSPPSSWSPGAKATQDSGRYRLDPCNGHPETLGLFPNVASTPQKADFPEMWGEEEVARARSGPWGLNAVASPLSIDPMANLEQLLDSAGMEGLHADFKRPPEKSRVTKVKEEQAAQNDENAGYRRPSACSPHLSQLLQEPNFHKKTRTALQQHLHHKRSLFREQKATPTATPPPQGPPTRQEQLPAWWSPSPPPQQQQQSPKAAAEKPVKERRRKTPQEKNSPAKPLRKAVQIRRPKQKDVQPLFLPLAQISLEGYRSAVAAAAIPEAASTPSATPSTPTPADRSPLQKLLENRPNTQETPDRGGQGLCPENPACPSAVAPATLGPSDPSPFSQNPLPVENLDELIQQFEAQFGDSFGFQNPELPAAPMVLGDGPPLPAAQPTASLRSSLCHSPEPPVSAGPDGKDRGSPQGPRDPRPFPFESPFGPRSPKQIKIESSGAITVLSTTCFYSDGNQNGGDATASVEGTPTKEEVPPPLTPTLSGFLESPLKYLDTPTKSLLDTPAKRAQAEFPTCDCVEQIVEKDEGPYYTHLGSGPTVASIRELMEERYGEKGDAIRIEKVIYTGKEGKSSRGCPIAKWVIRRHNLEEKLLCLVRHRAGHHCQNAVIIILILAWEGIPRTLGDTLYQELSDILTKYGNPTTRRCGLNDDRTCACQGKDPNSCGASFSFGCSWSMYFNGCKYARSKMPRKFRLQGYNPNEEDVLRKNFQDLATEVAPLYQRLAPQAYQNQVTNEDVAIDCRLGLKEGRPFSGVTACMDFCAHAHKDQHNLYNGCTVVCTLTKEDNRTTGQVPEDEQLHVLPLYKMSPTDEFGSEERQAAKMGSGAIQVLTSFPREVRRLPEPAKSCRQRQLEARKAAAEKKRLQKEKLMTPEKAKQEALQAPALDQDPAIAIAEDAPLKSGLPPPPVKPSIKVEPRGHYNAFKYNGNGVVESYSVLGNCRPSDPYSMNSVYSYHSYYAQPNLPSINGLHSKFPLPSFGYYGFPSSPTFHSQLFNYGDGRGSPWVDGNGGGYEKKPDVQVLQDNLSRVYRSPDPLDDVQPTVRSKSHHQWTYERANRGVSKTPPATSPRCPSAAPSDALPFAQNTHCFNSRTIKQEPADPEAVQRPAELSCQNLNPEMSQNGGPMEPPAWSPYKPHRNESPCERTSHAENPWSAFPSGDSMLGANGQNKPGLFGSHSASRLPPQNHLREKPWSLFPREGQPMEEKPWSPCKGDDGSSAPNSVFAAPGSDLQEKRWGFGQLDLSSIKGSGRTLGDLWGPVKADSHRNPTPGLHGRTWPPFGSLPAVALKEETGVDPPWGTFGLDEGTPEKTFKEEEEEEWSDSEHNFLDENIGGVAVAPAHGSILIECARRELHATTPLKKPNRCHPTRISLVFYQHKNLNQPNHGLALWEAKVKQLAERARARQEEAEAAAAAAASLGLQVEEGKGFGKKRKWGSNSGPAPESQPKERRGAVPTREALTVPTHSAITAASYAFTKVTGPYSRWI</sequence>
<keyword evidence="10 18" id="KW-0223">Dioxygenase</keyword>
<feature type="compositionally biased region" description="Basic and acidic residues" evidence="19">
    <location>
        <begin position="553"/>
        <end position="572"/>
    </location>
</feature>
<proteinExistence type="inferred from homology"/>
<evidence type="ECO:0000256" key="11">
    <source>
        <dbReference type="ARBA" id="ARBA00023002"/>
    </source>
</evidence>
<evidence type="ECO:0000256" key="3">
    <source>
        <dbReference type="ARBA" id="ARBA00007502"/>
    </source>
</evidence>
<feature type="compositionally biased region" description="Polar residues" evidence="19">
    <location>
        <begin position="1570"/>
        <end position="1579"/>
    </location>
</feature>
<dbReference type="GO" id="GO:0008270">
    <property type="term" value="F:zinc ion binding"/>
    <property type="evidence" value="ECO:0007669"/>
    <property type="project" value="UniProtKB-UniRule"/>
</dbReference>
<dbReference type="GeneID" id="100555822"/>
<evidence type="ECO:0000256" key="10">
    <source>
        <dbReference type="ARBA" id="ARBA00022964"/>
    </source>
</evidence>
<keyword evidence="4" id="KW-0158">Chromosome</keyword>
<evidence type="ECO:0000256" key="16">
    <source>
        <dbReference type="ARBA" id="ARBA00049431"/>
    </source>
</evidence>
<gene>
    <name evidence="21" type="primary">TET3</name>
</gene>
<dbReference type="CTD" id="200424"/>
<feature type="region of interest" description="Disordered" evidence="19">
    <location>
        <begin position="911"/>
        <end position="936"/>
    </location>
</feature>
<dbReference type="STRING" id="28377.ENSACAP00000001548"/>
<keyword evidence="7 17" id="KW-0863">Zinc-finger</keyword>
<keyword evidence="11 18" id="KW-0560">Oxidoreductase</keyword>
<feature type="region of interest" description="Disordered" evidence="19">
    <location>
        <begin position="14"/>
        <end position="37"/>
    </location>
</feature>
<dbReference type="OrthoDB" id="8854879at2759"/>
<dbReference type="EC" id="1.14.11.80" evidence="18"/>
<comment type="catalytic activity">
    <reaction evidence="15 18">
        <text>a 5-formyl-2'-deoxycytidine in DNA + 2-oxoglutarate + O2 = a 5-carboxyl-2'-deoxycytidine in DNA + succinate + CO2 + H(+)</text>
        <dbReference type="Rhea" id="RHEA:53832"/>
        <dbReference type="Rhea" id="RHEA-COMP:13656"/>
        <dbReference type="Rhea" id="RHEA-COMP:13657"/>
        <dbReference type="ChEBI" id="CHEBI:15378"/>
        <dbReference type="ChEBI" id="CHEBI:15379"/>
        <dbReference type="ChEBI" id="CHEBI:16526"/>
        <dbReference type="ChEBI" id="CHEBI:16810"/>
        <dbReference type="ChEBI" id="CHEBI:30031"/>
        <dbReference type="ChEBI" id="CHEBI:137731"/>
        <dbReference type="ChEBI" id="CHEBI:137732"/>
        <dbReference type="EC" id="1.14.11.80"/>
    </reaction>
</comment>
<keyword evidence="12 18" id="KW-0408">Iron</keyword>
<dbReference type="PROSITE" id="PS51058">
    <property type="entry name" value="ZF_CXXC"/>
    <property type="match status" value="1"/>
</dbReference>
<keyword evidence="14" id="KW-0539">Nucleus</keyword>
<feature type="compositionally biased region" description="Pro residues" evidence="19">
    <location>
        <begin position="341"/>
        <end position="354"/>
    </location>
</feature>
<dbReference type="GO" id="GO:0008327">
    <property type="term" value="F:methyl-CpG binding"/>
    <property type="evidence" value="ECO:0007669"/>
    <property type="project" value="Ensembl"/>
</dbReference>
<accession>H9G5C7</accession>
<evidence type="ECO:0000256" key="13">
    <source>
        <dbReference type="ARBA" id="ARBA00023125"/>
    </source>
</evidence>
<dbReference type="GO" id="GO:0005737">
    <property type="term" value="C:cytoplasm"/>
    <property type="evidence" value="ECO:0007669"/>
    <property type="project" value="Ensembl"/>
</dbReference>
<feature type="compositionally biased region" description="Basic and acidic residues" evidence="19">
    <location>
        <begin position="154"/>
        <end position="164"/>
    </location>
</feature>
<evidence type="ECO:0000313" key="22">
    <source>
        <dbReference type="Proteomes" id="UP000001646"/>
    </source>
</evidence>
<dbReference type="GO" id="GO:0141166">
    <property type="term" value="P:chromosomal 5-methylcytosine DNA demethylation pathway"/>
    <property type="evidence" value="ECO:0007669"/>
    <property type="project" value="UniProtKB-UniRule"/>
</dbReference>
<evidence type="ECO:0000256" key="15">
    <source>
        <dbReference type="ARBA" id="ARBA00047840"/>
    </source>
</evidence>
<keyword evidence="22" id="KW-1185">Reference proteome</keyword>
<feature type="compositionally biased region" description="Polar residues" evidence="19">
    <location>
        <begin position="841"/>
        <end position="850"/>
    </location>
</feature>
<name>H9G5C7_ANOCA</name>
<feature type="region of interest" description="Disordered" evidence="19">
    <location>
        <begin position="727"/>
        <end position="746"/>
    </location>
</feature>
<feature type="region of interest" description="Disordered" evidence="19">
    <location>
        <begin position="338"/>
        <end position="360"/>
    </location>
</feature>